<evidence type="ECO:0000256" key="1">
    <source>
        <dbReference type="ARBA" id="ARBA00007626"/>
    </source>
</evidence>
<reference evidence="4 5" key="1">
    <citation type="journal article" date="2013" name="Proc. Natl. Acad. Sci. U.S.A.">
        <title>Fine-scale variation in meiotic recombination in Mimulus inferred from population shotgun sequencing.</title>
        <authorList>
            <person name="Hellsten U."/>
            <person name="Wright K.M."/>
            <person name="Jenkins J."/>
            <person name="Shu S."/>
            <person name="Yuan Y."/>
            <person name="Wessler S.R."/>
            <person name="Schmutz J."/>
            <person name="Willis J.H."/>
            <person name="Rokhsar D.S."/>
        </authorList>
    </citation>
    <scope>NUCLEOTIDE SEQUENCE [LARGE SCALE GENOMIC DNA]</scope>
    <source>
        <strain evidence="5">cv. DUN x IM62</strain>
    </source>
</reference>
<organism evidence="4 5">
    <name type="scientific">Erythranthe guttata</name>
    <name type="common">Yellow monkey flower</name>
    <name type="synonym">Mimulus guttatus</name>
    <dbReference type="NCBI Taxonomy" id="4155"/>
    <lineage>
        <taxon>Eukaryota</taxon>
        <taxon>Viridiplantae</taxon>
        <taxon>Streptophyta</taxon>
        <taxon>Embryophyta</taxon>
        <taxon>Tracheophyta</taxon>
        <taxon>Spermatophyta</taxon>
        <taxon>Magnoliopsida</taxon>
        <taxon>eudicotyledons</taxon>
        <taxon>Gunneridae</taxon>
        <taxon>Pentapetalae</taxon>
        <taxon>asterids</taxon>
        <taxon>lamiids</taxon>
        <taxon>Lamiales</taxon>
        <taxon>Phrymaceae</taxon>
        <taxon>Erythranthe</taxon>
    </lineage>
</organism>
<gene>
    <name evidence="4" type="ORF">MIMGU_mgv1a026647mg</name>
</gene>
<feature type="repeat" description="PPR" evidence="3">
    <location>
        <begin position="136"/>
        <end position="170"/>
    </location>
</feature>
<comment type="similarity">
    <text evidence="1">Belongs to the PPR family. P subfamily.</text>
</comment>
<dbReference type="Pfam" id="PF12854">
    <property type="entry name" value="PPR_1"/>
    <property type="match status" value="3"/>
</dbReference>
<evidence type="ECO:0000313" key="4">
    <source>
        <dbReference type="EMBL" id="EYU40958.1"/>
    </source>
</evidence>
<dbReference type="eggNOG" id="KOG4197">
    <property type="taxonomic scope" value="Eukaryota"/>
</dbReference>
<feature type="non-terminal residue" evidence="4">
    <location>
        <position position="1"/>
    </location>
</feature>
<dbReference type="Pfam" id="PF13041">
    <property type="entry name" value="PPR_2"/>
    <property type="match status" value="2"/>
</dbReference>
<feature type="repeat" description="PPR" evidence="3">
    <location>
        <begin position="233"/>
        <end position="267"/>
    </location>
</feature>
<dbReference type="InterPro" id="IPR011990">
    <property type="entry name" value="TPR-like_helical_dom_sf"/>
</dbReference>
<evidence type="ECO:0008006" key="6">
    <source>
        <dbReference type="Google" id="ProtNLM"/>
    </source>
</evidence>
<name>A0A022RMG7_ERYGU</name>
<evidence type="ECO:0000313" key="5">
    <source>
        <dbReference type="Proteomes" id="UP000030748"/>
    </source>
</evidence>
<accession>A0A022RMG7</accession>
<evidence type="ECO:0000256" key="2">
    <source>
        <dbReference type="ARBA" id="ARBA00022737"/>
    </source>
</evidence>
<dbReference type="PROSITE" id="PS51375">
    <property type="entry name" value="PPR"/>
    <property type="match status" value="5"/>
</dbReference>
<feature type="repeat" description="PPR" evidence="3">
    <location>
        <begin position="35"/>
        <end position="69"/>
    </location>
</feature>
<dbReference type="Proteomes" id="UP000030748">
    <property type="component" value="Unassembled WGS sequence"/>
</dbReference>
<proteinExistence type="inferred from homology"/>
<protein>
    <recommendedName>
        <fullName evidence="6">Pentacotripeptide-repeat region of PRORP domain-containing protein</fullName>
    </recommendedName>
</protein>
<evidence type="ECO:0000256" key="3">
    <source>
        <dbReference type="PROSITE-ProRule" id="PRU00708"/>
    </source>
</evidence>
<dbReference type="NCBIfam" id="TIGR00756">
    <property type="entry name" value="PPR"/>
    <property type="match status" value="5"/>
</dbReference>
<feature type="repeat" description="PPR" evidence="3">
    <location>
        <begin position="268"/>
        <end position="302"/>
    </location>
</feature>
<dbReference type="InterPro" id="IPR002885">
    <property type="entry name" value="PPR_rpt"/>
</dbReference>
<sequence length="334" mass="37066">PIDVTILTGIDGLRKNGHILAARDLLLDKTIYKPDVKAYNAVINGLCKNGTLDDALELKSRMIDKGISPTVVTWKEVKGLLNEMVNHKISLDVVTLNVLVDAFCKEGNVKEAREQEKMDKAKELFDSITGNGLKPSIISYGTLMNGYCKRGKVDEALRLFLEASSKGLEHTTALCKTHQIAEAFSFLRAMEDKGVSPNIITYGILINGLCKDGKLEDAKNILNELPSKGLQPNIKIYAVIIRALCEEGFVDEAKDVLIKMERSGCAPDSMTYNTIICCLLKKKEVYKALPLLEEIHKRGFSADASTLSMLISYLQEFEEDNNLMEIIKKVVPKI</sequence>
<dbReference type="Gene3D" id="1.25.40.10">
    <property type="entry name" value="Tetratricopeptide repeat domain"/>
    <property type="match status" value="5"/>
</dbReference>
<keyword evidence="5" id="KW-1185">Reference proteome</keyword>
<dbReference type="PANTHER" id="PTHR47941">
    <property type="entry name" value="PENTATRICOPEPTIDE REPEAT-CONTAINING PROTEIN 3, MITOCHONDRIAL"/>
    <property type="match status" value="1"/>
</dbReference>
<keyword evidence="2" id="KW-0677">Repeat</keyword>
<feature type="repeat" description="PPR" evidence="3">
    <location>
        <begin position="198"/>
        <end position="232"/>
    </location>
</feature>
<dbReference type="EMBL" id="KI630370">
    <property type="protein sequence ID" value="EYU40958.1"/>
    <property type="molecule type" value="Genomic_DNA"/>
</dbReference>
<dbReference type="AlphaFoldDB" id="A0A022RMG7"/>